<keyword evidence="2 6" id="KW-0698">rRNA processing</keyword>
<dbReference type="EMBL" id="SJPS01000002">
    <property type="protein sequence ID" value="TWU28417.1"/>
    <property type="molecule type" value="Genomic_DNA"/>
</dbReference>
<dbReference type="Proteomes" id="UP000318437">
    <property type="component" value="Unassembled WGS sequence"/>
</dbReference>
<evidence type="ECO:0000256" key="4">
    <source>
        <dbReference type="ARBA" id="ARBA00022679"/>
    </source>
</evidence>
<evidence type="ECO:0000313" key="8">
    <source>
        <dbReference type="Proteomes" id="UP000318437"/>
    </source>
</evidence>
<dbReference type="GO" id="GO:0005829">
    <property type="term" value="C:cytosol"/>
    <property type="evidence" value="ECO:0007669"/>
    <property type="project" value="TreeGrafter"/>
</dbReference>
<reference evidence="7 8" key="1">
    <citation type="submission" date="2019-02" db="EMBL/GenBank/DDBJ databases">
        <title>Deep-cultivation of Planctomycetes and their phenomic and genomic characterization uncovers novel biology.</title>
        <authorList>
            <person name="Wiegand S."/>
            <person name="Jogler M."/>
            <person name="Boedeker C."/>
            <person name="Pinto D."/>
            <person name="Vollmers J."/>
            <person name="Rivas-Marin E."/>
            <person name="Kohn T."/>
            <person name="Peeters S.H."/>
            <person name="Heuer A."/>
            <person name="Rast P."/>
            <person name="Oberbeckmann S."/>
            <person name="Bunk B."/>
            <person name="Jeske O."/>
            <person name="Meyerdierks A."/>
            <person name="Storesund J.E."/>
            <person name="Kallscheuer N."/>
            <person name="Luecker S."/>
            <person name="Lage O.M."/>
            <person name="Pohl T."/>
            <person name="Merkel B.J."/>
            <person name="Hornburger P."/>
            <person name="Mueller R.-W."/>
            <person name="Bruemmer F."/>
            <person name="Labrenz M."/>
            <person name="Spormann A.M."/>
            <person name="Op Den Camp H."/>
            <person name="Overmann J."/>
            <person name="Amann R."/>
            <person name="Jetten M.S.M."/>
            <person name="Mascher T."/>
            <person name="Medema M.H."/>
            <person name="Devos D.P."/>
            <person name="Kaster A.-K."/>
            <person name="Ovreas L."/>
            <person name="Rohde M."/>
            <person name="Galperin M.Y."/>
            <person name="Jogler C."/>
        </authorList>
    </citation>
    <scope>NUCLEOTIDE SEQUENCE [LARGE SCALE GENOMIC DNA]</scope>
    <source>
        <strain evidence="7 8">Pla144</strain>
    </source>
</reference>
<name>A0A5C6CXY8_9BACT</name>
<dbReference type="Pfam" id="PF02527">
    <property type="entry name" value="GidB"/>
    <property type="match status" value="1"/>
</dbReference>
<dbReference type="PANTHER" id="PTHR31760">
    <property type="entry name" value="S-ADENOSYL-L-METHIONINE-DEPENDENT METHYLTRANSFERASES SUPERFAMILY PROTEIN"/>
    <property type="match status" value="1"/>
</dbReference>
<evidence type="ECO:0000256" key="6">
    <source>
        <dbReference type="HAMAP-Rule" id="MF_00074"/>
    </source>
</evidence>
<dbReference type="GO" id="GO:0070043">
    <property type="term" value="F:rRNA (guanine-N7-)-methyltransferase activity"/>
    <property type="evidence" value="ECO:0007669"/>
    <property type="project" value="UniProtKB-UniRule"/>
</dbReference>
<feature type="binding site" evidence="6">
    <location>
        <position position="148"/>
    </location>
    <ligand>
        <name>S-adenosyl-L-methionine</name>
        <dbReference type="ChEBI" id="CHEBI:59789"/>
    </ligand>
</feature>
<dbReference type="EC" id="2.1.1.-" evidence="6"/>
<evidence type="ECO:0000256" key="2">
    <source>
        <dbReference type="ARBA" id="ARBA00022552"/>
    </source>
</evidence>
<protein>
    <recommendedName>
        <fullName evidence="6">Ribosomal RNA small subunit methyltransferase G</fullName>
        <ecNumber evidence="6">2.1.1.-</ecNumber>
    </recommendedName>
    <alternativeName>
        <fullName evidence="6">16S rRNA 7-methylguanosine methyltransferase</fullName>
        <shortName evidence="6">16S rRNA m7G methyltransferase</shortName>
    </alternativeName>
</protein>
<comment type="subcellular location">
    <subcellularLocation>
        <location evidence="6">Cytoplasm</location>
    </subcellularLocation>
</comment>
<dbReference type="PIRSF" id="PIRSF003078">
    <property type="entry name" value="GidB"/>
    <property type="match status" value="1"/>
</dbReference>
<dbReference type="SUPFAM" id="SSF53335">
    <property type="entry name" value="S-adenosyl-L-methionine-dependent methyltransferases"/>
    <property type="match status" value="1"/>
</dbReference>
<feature type="binding site" evidence="6">
    <location>
        <begin position="133"/>
        <end position="134"/>
    </location>
    <ligand>
        <name>S-adenosyl-L-methionine</name>
        <dbReference type="ChEBI" id="CHEBI:59789"/>
    </ligand>
</feature>
<keyword evidence="8" id="KW-1185">Reference proteome</keyword>
<accession>A0A5C6CXY8</accession>
<keyword evidence="3 6" id="KW-0489">Methyltransferase</keyword>
<evidence type="ECO:0000256" key="5">
    <source>
        <dbReference type="ARBA" id="ARBA00022691"/>
    </source>
</evidence>
<evidence type="ECO:0000256" key="3">
    <source>
        <dbReference type="ARBA" id="ARBA00022603"/>
    </source>
</evidence>
<organism evidence="7 8">
    <name type="scientific">Bythopirellula polymerisocia</name>
    <dbReference type="NCBI Taxonomy" id="2528003"/>
    <lineage>
        <taxon>Bacteria</taxon>
        <taxon>Pseudomonadati</taxon>
        <taxon>Planctomycetota</taxon>
        <taxon>Planctomycetia</taxon>
        <taxon>Pirellulales</taxon>
        <taxon>Lacipirellulaceae</taxon>
        <taxon>Bythopirellula</taxon>
    </lineage>
</organism>
<dbReference type="Gene3D" id="3.40.50.150">
    <property type="entry name" value="Vaccinia Virus protein VP39"/>
    <property type="match status" value="1"/>
</dbReference>
<evidence type="ECO:0000313" key="7">
    <source>
        <dbReference type="EMBL" id="TWU28417.1"/>
    </source>
</evidence>
<feature type="binding site" evidence="6">
    <location>
        <position position="83"/>
    </location>
    <ligand>
        <name>S-adenosyl-L-methionine</name>
        <dbReference type="ChEBI" id="CHEBI:59789"/>
    </ligand>
</feature>
<gene>
    <name evidence="6 7" type="primary">rsmG</name>
    <name evidence="7" type="ORF">Pla144_17060</name>
</gene>
<keyword evidence="4 6" id="KW-0808">Transferase</keyword>
<dbReference type="RefSeq" id="WP_231936245.1">
    <property type="nucleotide sequence ID" value="NZ_SJPS01000002.1"/>
</dbReference>
<comment type="similarity">
    <text evidence="6">Belongs to the methyltransferase superfamily. RNA methyltransferase RsmG family.</text>
</comment>
<dbReference type="InterPro" id="IPR003682">
    <property type="entry name" value="rRNA_ssu_MeTfrase_G"/>
</dbReference>
<keyword evidence="1 6" id="KW-0963">Cytoplasm</keyword>
<comment type="caution">
    <text evidence="6">Lacks conserved residue(s) required for the propagation of feature annotation.</text>
</comment>
<dbReference type="InterPro" id="IPR029063">
    <property type="entry name" value="SAM-dependent_MTases_sf"/>
</dbReference>
<sequence length="226" mass="25403">MSETENTQPTIADLGQALRDVDIELPDEQVESLDQYRAVLWRWNEQINLTRHTSLEKFVNRDVFDSLELAKLLTQRERVLDVGTGGGVPGLILAICRPDLKVSVCESVQKKAKVVEAIVSELHLPVTVYGCRAEEVLQLQTFDTLVARGVAALAKFLRWVEPHWSSVDRLLLIKGRKWVEERGEARHVGLLKNLELRKAATYLTPATDAESVILSITNPKSSLRRG</sequence>
<dbReference type="NCBIfam" id="TIGR00138">
    <property type="entry name" value="rsmG_gidB"/>
    <property type="match status" value="1"/>
</dbReference>
<keyword evidence="5 6" id="KW-0949">S-adenosyl-L-methionine</keyword>
<dbReference type="PANTHER" id="PTHR31760:SF0">
    <property type="entry name" value="S-ADENOSYL-L-METHIONINE-DEPENDENT METHYLTRANSFERASES SUPERFAMILY PROTEIN"/>
    <property type="match status" value="1"/>
</dbReference>
<evidence type="ECO:0000256" key="1">
    <source>
        <dbReference type="ARBA" id="ARBA00022490"/>
    </source>
</evidence>
<dbReference type="HAMAP" id="MF_00074">
    <property type="entry name" value="16SrRNA_methyltr_G"/>
    <property type="match status" value="1"/>
</dbReference>
<comment type="function">
    <text evidence="6">Specifically methylates the N7 position of a guanine in 16S rRNA.</text>
</comment>
<dbReference type="AlphaFoldDB" id="A0A5C6CXY8"/>
<comment type="caution">
    <text evidence="7">The sequence shown here is derived from an EMBL/GenBank/DDBJ whole genome shotgun (WGS) entry which is preliminary data.</text>
</comment>
<proteinExistence type="inferred from homology"/>